<dbReference type="AlphaFoldDB" id="A0A6C1B6C8"/>
<dbReference type="KEGG" id="azq:G3580_17485"/>
<evidence type="ECO:0008006" key="3">
    <source>
        <dbReference type="Google" id="ProtNLM"/>
    </source>
</evidence>
<proteinExistence type="predicted"/>
<dbReference type="EMBL" id="CP048836">
    <property type="protein sequence ID" value="QID19251.1"/>
    <property type="molecule type" value="Genomic_DNA"/>
</dbReference>
<keyword evidence="2" id="KW-1185">Reference proteome</keyword>
<evidence type="ECO:0000313" key="2">
    <source>
        <dbReference type="Proteomes" id="UP000501991"/>
    </source>
</evidence>
<reference evidence="1 2" key="1">
    <citation type="submission" date="2020-02" db="EMBL/GenBank/DDBJ databases">
        <title>Nitrogenibacter mangrovi gen. nov., sp. nov. isolated from mangrove sediment, a denitrifying betaproteobacterium.</title>
        <authorList>
            <person name="Liao H."/>
            <person name="Tian Y."/>
        </authorList>
    </citation>
    <scope>NUCLEOTIDE SEQUENCE [LARGE SCALE GENOMIC DNA]</scope>
    <source>
        <strain evidence="1 2">M9-3-2</strain>
    </source>
</reference>
<gene>
    <name evidence="1" type="ORF">G3580_17485</name>
</gene>
<dbReference type="Proteomes" id="UP000501991">
    <property type="component" value="Chromosome"/>
</dbReference>
<evidence type="ECO:0000313" key="1">
    <source>
        <dbReference type="EMBL" id="QID19251.1"/>
    </source>
</evidence>
<organism evidence="1 2">
    <name type="scientific">Nitrogeniibacter mangrovi</name>
    <dbReference type="NCBI Taxonomy" id="2016596"/>
    <lineage>
        <taxon>Bacteria</taxon>
        <taxon>Pseudomonadati</taxon>
        <taxon>Pseudomonadota</taxon>
        <taxon>Betaproteobacteria</taxon>
        <taxon>Rhodocyclales</taxon>
        <taxon>Zoogloeaceae</taxon>
        <taxon>Nitrogeniibacter</taxon>
    </lineage>
</organism>
<dbReference type="RefSeq" id="WP_173767666.1">
    <property type="nucleotide sequence ID" value="NZ_CP048836.1"/>
</dbReference>
<name>A0A6C1B6C8_9RHOO</name>
<protein>
    <recommendedName>
        <fullName evidence="3">STAS/SEC14 domain-containing protein</fullName>
    </recommendedName>
</protein>
<accession>A0A6C1B6C8</accession>
<sequence>MAYTIDWGRHRVCVTYSGECDEDTVLQVVIALQADVRFDSTYEALHDFSACTRVTTSAVHMEEIAARNFAAVRSNDKLHIAVIPDREDVNTMLRCFDDIGLNPYPIEVLPTLEAANAWFAGAALARLRPAGARTRVWRR</sequence>